<dbReference type="InParanoid" id="G1SVU8"/>
<feature type="transmembrane region" description="Helical" evidence="2">
    <location>
        <begin position="222"/>
        <end position="240"/>
    </location>
</feature>
<keyword evidence="4" id="KW-1185">Reference proteome</keyword>
<dbReference type="AlphaFoldDB" id="G1SVU8"/>
<dbReference type="GO" id="GO:0005768">
    <property type="term" value="C:endosome"/>
    <property type="evidence" value="ECO:0007669"/>
    <property type="project" value="TreeGrafter"/>
</dbReference>
<dbReference type="EMBL" id="AAGW02007259">
    <property type="status" value="NOT_ANNOTATED_CDS"/>
    <property type="molecule type" value="Genomic_DNA"/>
</dbReference>
<feature type="compositionally biased region" description="Basic and acidic residues" evidence="1">
    <location>
        <begin position="190"/>
        <end position="209"/>
    </location>
</feature>
<evidence type="ECO:0000256" key="2">
    <source>
        <dbReference type="SAM" id="Phobius"/>
    </source>
</evidence>
<feature type="compositionally biased region" description="Basic and acidic residues" evidence="1">
    <location>
        <begin position="147"/>
        <end position="164"/>
    </location>
</feature>
<feature type="compositionally biased region" description="Polar residues" evidence="1">
    <location>
        <begin position="27"/>
        <end position="80"/>
    </location>
</feature>
<evidence type="ECO:0008006" key="5">
    <source>
        <dbReference type="Google" id="ProtNLM"/>
    </source>
</evidence>
<evidence type="ECO:0000313" key="3">
    <source>
        <dbReference type="Ensembl" id="ENSOCUP00000007572.4"/>
    </source>
</evidence>
<dbReference type="PANTHER" id="PTHR23211:SF0">
    <property type="entry name" value="TRANS-GOLGI NETWORK INTEGRAL MEMBRANE PROTEIN 2"/>
    <property type="match status" value="1"/>
</dbReference>
<reference evidence="3 4" key="1">
    <citation type="journal article" date="2011" name="Nature">
        <title>A high-resolution map of human evolutionary constraint using 29 mammals.</title>
        <authorList>
            <person name="Lindblad-Toh K."/>
            <person name="Garber M."/>
            <person name="Zuk O."/>
            <person name="Lin M.F."/>
            <person name="Parker B.J."/>
            <person name="Washietl S."/>
            <person name="Kheradpour P."/>
            <person name="Ernst J."/>
            <person name="Jordan G."/>
            <person name="Mauceli E."/>
            <person name="Ward L.D."/>
            <person name="Lowe C.B."/>
            <person name="Holloway A.K."/>
            <person name="Clamp M."/>
            <person name="Gnerre S."/>
            <person name="Alfoldi J."/>
            <person name="Beal K."/>
            <person name="Chang J."/>
            <person name="Clawson H."/>
            <person name="Cuff J."/>
            <person name="Di Palma F."/>
            <person name="Fitzgerald S."/>
            <person name="Flicek P."/>
            <person name="Guttman M."/>
            <person name="Hubisz M.J."/>
            <person name="Jaffe D.B."/>
            <person name="Jungreis I."/>
            <person name="Kent W.J."/>
            <person name="Kostka D."/>
            <person name="Lara M."/>
            <person name="Martins A.L."/>
            <person name="Massingham T."/>
            <person name="Moltke I."/>
            <person name="Raney B.J."/>
            <person name="Rasmussen M.D."/>
            <person name="Robinson J."/>
            <person name="Stark A."/>
            <person name="Vilella A.J."/>
            <person name="Wen J."/>
            <person name="Xie X."/>
            <person name="Zody M.C."/>
            <person name="Baldwin J."/>
            <person name="Bloom T."/>
            <person name="Chin C.W."/>
            <person name="Heiman D."/>
            <person name="Nicol R."/>
            <person name="Nusbaum C."/>
            <person name="Young S."/>
            <person name="Wilkinson J."/>
            <person name="Worley K.C."/>
            <person name="Kovar C.L."/>
            <person name="Muzny D.M."/>
            <person name="Gibbs R.A."/>
            <person name="Cree A."/>
            <person name="Dihn H.H."/>
            <person name="Fowler G."/>
            <person name="Jhangiani S."/>
            <person name="Joshi V."/>
            <person name="Lee S."/>
            <person name="Lewis L.R."/>
            <person name="Nazareth L.V."/>
            <person name="Okwuonu G."/>
            <person name="Santibanez J."/>
            <person name="Warren W.C."/>
            <person name="Mardis E.R."/>
            <person name="Weinstock G.M."/>
            <person name="Wilson R.K."/>
            <person name="Delehaunty K."/>
            <person name="Dooling D."/>
            <person name="Fronik C."/>
            <person name="Fulton L."/>
            <person name="Fulton B."/>
            <person name="Graves T."/>
            <person name="Minx P."/>
            <person name="Sodergren E."/>
            <person name="Birney E."/>
            <person name="Margulies E.H."/>
            <person name="Herrero J."/>
            <person name="Green E.D."/>
            <person name="Haussler D."/>
            <person name="Siepel A."/>
            <person name="Goldman N."/>
            <person name="Pollard K.S."/>
            <person name="Pedersen J.S."/>
            <person name="Lander E.S."/>
            <person name="Kellis M."/>
        </authorList>
    </citation>
    <scope>NUCLEOTIDE SEQUENCE [LARGE SCALE GENOMIC DNA]</scope>
    <source>
        <strain evidence="3 4">Thorbecke inbred</strain>
    </source>
</reference>
<name>G1SVU8_RABIT</name>
<reference evidence="3" key="3">
    <citation type="submission" date="2025-09" db="UniProtKB">
        <authorList>
            <consortium name="Ensembl"/>
        </authorList>
    </citation>
    <scope>IDENTIFICATION</scope>
    <source>
        <strain evidence="3">Thorbecke</strain>
    </source>
</reference>
<proteinExistence type="predicted"/>
<dbReference type="Bgee" id="ENSOCUG00000008764">
    <property type="expression patterns" value="Expressed in liver and 14 other cell types or tissues"/>
</dbReference>
<dbReference type="PANTHER" id="PTHR23211">
    <property type="entry name" value="TRANS-GOLGI NETWORK INTEGRAL MEMBRANE PROTEIN TGN38"/>
    <property type="match status" value="1"/>
</dbReference>
<evidence type="ECO:0000313" key="4">
    <source>
        <dbReference type="Proteomes" id="UP000001811"/>
    </source>
</evidence>
<organism evidence="3 4">
    <name type="scientific">Oryctolagus cuniculus</name>
    <name type="common">Rabbit</name>
    <dbReference type="NCBI Taxonomy" id="9986"/>
    <lineage>
        <taxon>Eukaryota</taxon>
        <taxon>Metazoa</taxon>
        <taxon>Chordata</taxon>
        <taxon>Craniata</taxon>
        <taxon>Vertebrata</taxon>
        <taxon>Euteleostomi</taxon>
        <taxon>Mammalia</taxon>
        <taxon>Eutheria</taxon>
        <taxon>Euarchontoglires</taxon>
        <taxon>Glires</taxon>
        <taxon>Lagomorpha</taxon>
        <taxon>Leporidae</taxon>
        <taxon>Oryctolagus</taxon>
    </lineage>
</organism>
<dbReference type="Ensembl" id="ENSOCUT00000008768.4">
    <property type="protein sequence ID" value="ENSOCUP00000007572.4"/>
    <property type="gene ID" value="ENSOCUG00000008764.4"/>
</dbReference>
<feature type="compositionally biased region" description="Polar residues" evidence="1">
    <location>
        <begin position="90"/>
        <end position="125"/>
    </location>
</feature>
<evidence type="ECO:0000256" key="1">
    <source>
        <dbReference type="SAM" id="MobiDB-lite"/>
    </source>
</evidence>
<dbReference type="HOGENOM" id="CLU_047350_0_0_1"/>
<dbReference type="Pfam" id="PF17818">
    <property type="entry name" value="KCT2"/>
    <property type="match status" value="1"/>
</dbReference>
<dbReference type="PaxDb" id="9986-ENSOCUP00000007572"/>
<feature type="region of interest" description="Disordered" evidence="1">
    <location>
        <begin position="1"/>
        <end position="215"/>
    </location>
</feature>
<dbReference type="Proteomes" id="UP000001811">
    <property type="component" value="Chromosome 2"/>
</dbReference>
<dbReference type="eggNOG" id="ENOG502S6YU">
    <property type="taxonomic scope" value="Eukaryota"/>
</dbReference>
<keyword evidence="2" id="KW-0472">Membrane</keyword>
<dbReference type="GO" id="GO:0005802">
    <property type="term" value="C:trans-Golgi network"/>
    <property type="evidence" value="ECO:0007669"/>
    <property type="project" value="TreeGrafter"/>
</dbReference>
<accession>G1SVU8</accession>
<dbReference type="STRING" id="9986.ENSOCUP00000007572"/>
<dbReference type="GeneTree" id="ENSGT00530000064712"/>
<sequence length="274" mass="29141">MEPEINSTEKVLALNPSSNNAGSNSSQIGQLKVSANSSNSNTESPNASANTGNSSQEQQGTSANTGTSTTEQPQKISASTPPALPKTTAEKYQSSKAVSNPSPGNTQPESSISGQADKAGTSQPASRAESTEDLIVDSELPSSQQEGEDKPLEPAEGAEPKEAGEGEAFPEEDSPLEEEKEKMPGPASGETREGLLLDPMSREKDELFKDSPGSSRAESSHFFAYLVTAAVLVAVLYIAYHNKRKIIAFVLEGKRSRVTRRPKASEYQRLDLKL</sequence>
<feature type="compositionally biased region" description="Low complexity" evidence="1">
    <location>
        <begin position="15"/>
        <end position="26"/>
    </location>
</feature>
<reference evidence="3" key="2">
    <citation type="submission" date="2025-08" db="UniProtKB">
        <authorList>
            <consortium name="Ensembl"/>
        </authorList>
    </citation>
    <scope>IDENTIFICATION</scope>
    <source>
        <strain evidence="3">Thorbecke</strain>
    </source>
</reference>
<dbReference type="GO" id="GO:0030140">
    <property type="term" value="C:trans-Golgi network transport vesicle"/>
    <property type="evidence" value="ECO:0007669"/>
    <property type="project" value="TreeGrafter"/>
</dbReference>
<protein>
    <recommendedName>
        <fullName evidence="5">Trans-golgi network protein 2</fullName>
    </recommendedName>
</protein>
<keyword evidence="2" id="KW-1133">Transmembrane helix</keyword>
<keyword evidence="2" id="KW-0812">Transmembrane</keyword>